<dbReference type="AlphaFoldDB" id="A0A4U1Z4Z1"/>
<sequence length="763" mass="85779">VGVGVGAKQSDEERLLLTERVFSLLQGVLMELSKYRIALMDEKISDTDAMFVNLTNYVFWIQKETWLSYRLYRSPNQKSQYFLSYVGTLERQQQLLDTLFRSGSHATETEKLLNAFYKENVQDNFTARILEGTFSSPEIYDHIKSLELKEQTISKAVGAFTEQLQSELTKNITLQQRQTLIMTSLILVVSGVLLWLGIATSIRLNKNLSLILKGGAECADSYGKPKVIQIEGNDELAQFTETLNRVMERNYQHNKELIEAKEDAISANKAKSAFLANMSHEIRTPLNGIIGMTEILSQSQLNVNQQEVLGDIESSSHSLLVLLNEILDLSKIESGNLMLSPHNADLRESVYDSVSVVLSKAISKDIELDINIDSHIPSKLFFDEYRVKQVLTNLLSNAIKFTSKGTITTDIVYTQVSLDRGKVECSVTDTGVGIESEKLESIFEPFTQEDGSITRQFGGTGLGLAICRQLVDLMDGYITARSVKGEGATFTFCLYVDIVDTHVQTFDNLSCATIISNSFNYLDQLVKECERLNIRPNVVSSMSALDDSLKESDFILYCHTLYHSMENDLAELKALYPLTRVIVCQHHLFKTNLITESVHSTHTLPFLGQRFLNSLRSIDIGGEQVRQVEPNDKEVRSLNRRILIVEDNLMNQKIASFFLEQAGYEYLIASNGQEALDVITQGAQFDAILMDCMMPVMDGITATKAIREWEVDQEAIPLPIIALTASVLEEDIKDCFEAGMNAYLAKPYKSHQLYDLFSSLDIV</sequence>
<comment type="caution">
    <text evidence="16">The sequence shown here is derived from an EMBL/GenBank/DDBJ whole genome shotgun (WGS) entry which is preliminary data.</text>
</comment>
<dbReference type="Proteomes" id="UP000307574">
    <property type="component" value="Unassembled WGS sequence"/>
</dbReference>
<dbReference type="FunFam" id="3.30.565.10:FF:000010">
    <property type="entry name" value="Sensor histidine kinase RcsC"/>
    <property type="match status" value="1"/>
</dbReference>
<dbReference type="SUPFAM" id="SSF52172">
    <property type="entry name" value="CheY-like"/>
    <property type="match status" value="1"/>
</dbReference>
<reference evidence="16 17" key="1">
    <citation type="submission" date="2019-04" db="EMBL/GenBank/DDBJ databases">
        <title>A reverse ecology approach based on a biological definition of microbial populations.</title>
        <authorList>
            <person name="Arevalo P."/>
            <person name="Vaninsberghe D."/>
            <person name="Elsherbini J."/>
            <person name="Gore J."/>
            <person name="Polz M."/>
        </authorList>
    </citation>
    <scope>NUCLEOTIDE SEQUENCE [LARGE SCALE GENOMIC DNA]</scope>
    <source>
        <strain evidence="16 17">10N.261.46.F4</strain>
    </source>
</reference>
<comment type="catalytic activity">
    <reaction evidence="1">
        <text>ATP + protein L-histidine = ADP + protein N-phospho-L-histidine.</text>
        <dbReference type="EC" id="2.7.13.3"/>
    </reaction>
</comment>
<gene>
    <name evidence="16" type="ORF">FCV50_17085</name>
</gene>
<evidence type="ECO:0000256" key="12">
    <source>
        <dbReference type="PROSITE-ProRule" id="PRU00169"/>
    </source>
</evidence>
<dbReference type="EC" id="2.7.13.3" evidence="2"/>
<evidence type="ECO:0000256" key="5">
    <source>
        <dbReference type="ARBA" id="ARBA00022741"/>
    </source>
</evidence>
<keyword evidence="13" id="KW-0812">Transmembrane</keyword>
<evidence type="ECO:0000256" key="1">
    <source>
        <dbReference type="ARBA" id="ARBA00000085"/>
    </source>
</evidence>
<dbReference type="Gene3D" id="1.10.287.130">
    <property type="match status" value="1"/>
</dbReference>
<dbReference type="InterPro" id="IPR036890">
    <property type="entry name" value="HATPase_C_sf"/>
</dbReference>
<keyword evidence="8" id="KW-0067">ATP-binding</keyword>
<keyword evidence="3 12" id="KW-0597">Phosphoprotein</keyword>
<dbReference type="SMART" id="SM00388">
    <property type="entry name" value="HisKA"/>
    <property type="match status" value="1"/>
</dbReference>
<evidence type="ECO:0000256" key="7">
    <source>
        <dbReference type="ARBA" id="ARBA00022801"/>
    </source>
</evidence>
<comment type="subunit">
    <text evidence="10">At low DSF concentrations, interacts with RpfF.</text>
</comment>
<keyword evidence="6" id="KW-0418">Kinase</keyword>
<dbReference type="SMART" id="SM00387">
    <property type="entry name" value="HATPase_c"/>
    <property type="match status" value="1"/>
</dbReference>
<evidence type="ECO:0000259" key="14">
    <source>
        <dbReference type="PROSITE" id="PS50109"/>
    </source>
</evidence>
<dbReference type="PANTHER" id="PTHR45339">
    <property type="entry name" value="HYBRID SIGNAL TRANSDUCTION HISTIDINE KINASE J"/>
    <property type="match status" value="1"/>
</dbReference>
<feature type="transmembrane region" description="Helical" evidence="13">
    <location>
        <begin position="180"/>
        <end position="198"/>
    </location>
</feature>
<dbReference type="Gene3D" id="3.40.50.2300">
    <property type="match status" value="1"/>
</dbReference>
<dbReference type="SUPFAM" id="SSF55874">
    <property type="entry name" value="ATPase domain of HSP90 chaperone/DNA topoisomerase II/histidine kinase"/>
    <property type="match status" value="1"/>
</dbReference>
<dbReference type="PRINTS" id="PR00344">
    <property type="entry name" value="BCTRLSENSOR"/>
</dbReference>
<dbReference type="Gene3D" id="3.30.565.10">
    <property type="entry name" value="Histidine kinase-like ATPase, C-terminal domain"/>
    <property type="match status" value="1"/>
</dbReference>
<evidence type="ECO:0000256" key="2">
    <source>
        <dbReference type="ARBA" id="ARBA00012438"/>
    </source>
</evidence>
<name>A0A4U1Z4Z1_9VIBR</name>
<evidence type="ECO:0000256" key="3">
    <source>
        <dbReference type="ARBA" id="ARBA00022553"/>
    </source>
</evidence>
<evidence type="ECO:0000256" key="8">
    <source>
        <dbReference type="ARBA" id="ARBA00022840"/>
    </source>
</evidence>
<dbReference type="GO" id="GO:0000155">
    <property type="term" value="F:phosphorelay sensor kinase activity"/>
    <property type="evidence" value="ECO:0007669"/>
    <property type="project" value="InterPro"/>
</dbReference>
<dbReference type="Pfam" id="PF02518">
    <property type="entry name" value="HATPase_c"/>
    <property type="match status" value="1"/>
</dbReference>
<keyword evidence="9" id="KW-0902">Two-component regulatory system</keyword>
<evidence type="ECO:0000313" key="17">
    <source>
        <dbReference type="Proteomes" id="UP000307574"/>
    </source>
</evidence>
<evidence type="ECO:0000256" key="4">
    <source>
        <dbReference type="ARBA" id="ARBA00022679"/>
    </source>
</evidence>
<accession>A0A4U1Z4Z1</accession>
<keyword evidence="4" id="KW-0808">Transferase</keyword>
<evidence type="ECO:0000256" key="9">
    <source>
        <dbReference type="ARBA" id="ARBA00023012"/>
    </source>
</evidence>
<protein>
    <recommendedName>
        <fullName evidence="11">Sensory/regulatory protein RpfC</fullName>
        <ecNumber evidence="2">2.7.13.3</ecNumber>
    </recommendedName>
</protein>
<feature type="domain" description="Histidine kinase" evidence="14">
    <location>
        <begin position="277"/>
        <end position="498"/>
    </location>
</feature>
<evidence type="ECO:0000259" key="15">
    <source>
        <dbReference type="PROSITE" id="PS50110"/>
    </source>
</evidence>
<dbReference type="InterPro" id="IPR003594">
    <property type="entry name" value="HATPase_dom"/>
</dbReference>
<dbReference type="InterPro" id="IPR005467">
    <property type="entry name" value="His_kinase_dom"/>
</dbReference>
<dbReference type="InterPro" id="IPR011006">
    <property type="entry name" value="CheY-like_superfamily"/>
</dbReference>
<dbReference type="InterPro" id="IPR004358">
    <property type="entry name" value="Sig_transdc_His_kin-like_C"/>
</dbReference>
<dbReference type="GO" id="GO:0005524">
    <property type="term" value="F:ATP binding"/>
    <property type="evidence" value="ECO:0007669"/>
    <property type="project" value="UniProtKB-KW"/>
</dbReference>
<dbReference type="CDD" id="cd17546">
    <property type="entry name" value="REC_hyHK_CKI1_RcsC-like"/>
    <property type="match status" value="1"/>
</dbReference>
<evidence type="ECO:0000256" key="10">
    <source>
        <dbReference type="ARBA" id="ARBA00064003"/>
    </source>
</evidence>
<dbReference type="InterPro" id="IPR036097">
    <property type="entry name" value="HisK_dim/P_sf"/>
</dbReference>
<dbReference type="GO" id="GO:0016787">
    <property type="term" value="F:hydrolase activity"/>
    <property type="evidence" value="ECO:0007669"/>
    <property type="project" value="UniProtKB-KW"/>
</dbReference>
<dbReference type="InterPro" id="IPR001789">
    <property type="entry name" value="Sig_transdc_resp-reg_receiver"/>
</dbReference>
<evidence type="ECO:0000256" key="11">
    <source>
        <dbReference type="ARBA" id="ARBA00068150"/>
    </source>
</evidence>
<dbReference type="CDD" id="cd16922">
    <property type="entry name" value="HATPase_EvgS-ArcB-TorS-like"/>
    <property type="match status" value="1"/>
</dbReference>
<keyword evidence="7" id="KW-0378">Hydrolase</keyword>
<keyword evidence="5" id="KW-0547">Nucleotide-binding</keyword>
<dbReference type="FunFam" id="1.10.287.130:FF:000002">
    <property type="entry name" value="Two-component osmosensing histidine kinase"/>
    <property type="match status" value="1"/>
</dbReference>
<dbReference type="PROSITE" id="PS50110">
    <property type="entry name" value="RESPONSE_REGULATORY"/>
    <property type="match status" value="1"/>
</dbReference>
<dbReference type="SMART" id="SM00448">
    <property type="entry name" value="REC"/>
    <property type="match status" value="1"/>
</dbReference>
<evidence type="ECO:0000256" key="13">
    <source>
        <dbReference type="SAM" id="Phobius"/>
    </source>
</evidence>
<feature type="modified residue" description="4-aspartylphosphate" evidence="12">
    <location>
        <position position="691"/>
    </location>
</feature>
<feature type="domain" description="Response regulatory" evidence="15">
    <location>
        <begin position="641"/>
        <end position="761"/>
    </location>
</feature>
<dbReference type="Pfam" id="PF00072">
    <property type="entry name" value="Response_reg"/>
    <property type="match status" value="1"/>
</dbReference>
<dbReference type="InterPro" id="IPR003661">
    <property type="entry name" value="HisK_dim/P_dom"/>
</dbReference>
<dbReference type="SUPFAM" id="SSF47384">
    <property type="entry name" value="Homodimeric domain of signal transducing histidine kinase"/>
    <property type="match status" value="1"/>
</dbReference>
<feature type="non-terminal residue" evidence="16">
    <location>
        <position position="1"/>
    </location>
</feature>
<evidence type="ECO:0000256" key="6">
    <source>
        <dbReference type="ARBA" id="ARBA00022777"/>
    </source>
</evidence>
<dbReference type="CDD" id="cd00082">
    <property type="entry name" value="HisKA"/>
    <property type="match status" value="1"/>
</dbReference>
<dbReference type="Pfam" id="PF00512">
    <property type="entry name" value="HisKA"/>
    <property type="match status" value="1"/>
</dbReference>
<proteinExistence type="predicted"/>
<dbReference type="PANTHER" id="PTHR45339:SF1">
    <property type="entry name" value="HYBRID SIGNAL TRANSDUCTION HISTIDINE KINASE J"/>
    <property type="match status" value="1"/>
</dbReference>
<dbReference type="RefSeq" id="WP_136980982.1">
    <property type="nucleotide sequence ID" value="NZ_SYUV01000062.1"/>
</dbReference>
<dbReference type="EMBL" id="SYUV01000062">
    <property type="protein sequence ID" value="TKF29020.1"/>
    <property type="molecule type" value="Genomic_DNA"/>
</dbReference>
<keyword evidence="13" id="KW-0472">Membrane</keyword>
<organism evidence="16 17">
    <name type="scientific">Vibrio kanaloae</name>
    <dbReference type="NCBI Taxonomy" id="170673"/>
    <lineage>
        <taxon>Bacteria</taxon>
        <taxon>Pseudomonadati</taxon>
        <taxon>Pseudomonadota</taxon>
        <taxon>Gammaproteobacteria</taxon>
        <taxon>Vibrionales</taxon>
        <taxon>Vibrionaceae</taxon>
        <taxon>Vibrio</taxon>
    </lineage>
</organism>
<dbReference type="PROSITE" id="PS50109">
    <property type="entry name" value="HIS_KIN"/>
    <property type="match status" value="1"/>
</dbReference>
<keyword evidence="13" id="KW-1133">Transmembrane helix</keyword>
<evidence type="ECO:0000313" key="16">
    <source>
        <dbReference type="EMBL" id="TKF29020.1"/>
    </source>
</evidence>